<dbReference type="InterPro" id="IPR026881">
    <property type="entry name" value="WYL_dom"/>
</dbReference>
<name>A0A6J6T5M4_9ZZZZ</name>
<organism evidence="3">
    <name type="scientific">freshwater metagenome</name>
    <dbReference type="NCBI Taxonomy" id="449393"/>
    <lineage>
        <taxon>unclassified sequences</taxon>
        <taxon>metagenomes</taxon>
        <taxon>ecological metagenomes</taxon>
    </lineage>
</organism>
<evidence type="ECO:0000259" key="1">
    <source>
        <dbReference type="Pfam" id="PF13280"/>
    </source>
</evidence>
<proteinExistence type="predicted"/>
<accession>A0A6J6T5M4</accession>
<dbReference type="PANTHER" id="PTHR34580">
    <property type="match status" value="1"/>
</dbReference>
<dbReference type="InterPro" id="IPR057727">
    <property type="entry name" value="WCX_dom"/>
</dbReference>
<gene>
    <name evidence="3" type="ORF">UFOPK2786_00851</name>
</gene>
<dbReference type="PROSITE" id="PS52050">
    <property type="entry name" value="WYL"/>
    <property type="match status" value="1"/>
</dbReference>
<feature type="domain" description="WCX" evidence="2">
    <location>
        <begin position="247"/>
        <end position="319"/>
    </location>
</feature>
<feature type="domain" description="WYL" evidence="1">
    <location>
        <begin position="152"/>
        <end position="217"/>
    </location>
</feature>
<dbReference type="PANTHER" id="PTHR34580:SF3">
    <property type="entry name" value="PROTEIN PAFB"/>
    <property type="match status" value="1"/>
</dbReference>
<evidence type="ECO:0000259" key="2">
    <source>
        <dbReference type="Pfam" id="PF25583"/>
    </source>
</evidence>
<evidence type="ECO:0000313" key="3">
    <source>
        <dbReference type="EMBL" id="CAB4742471.1"/>
    </source>
</evidence>
<protein>
    <submittedName>
        <fullName evidence="3">Unannotated protein</fullName>
    </submittedName>
</protein>
<dbReference type="EMBL" id="CAEZYW010000115">
    <property type="protein sequence ID" value="CAB4742471.1"/>
    <property type="molecule type" value="Genomic_DNA"/>
</dbReference>
<dbReference type="Pfam" id="PF13280">
    <property type="entry name" value="WYL"/>
    <property type="match status" value="1"/>
</dbReference>
<reference evidence="3" key="1">
    <citation type="submission" date="2020-05" db="EMBL/GenBank/DDBJ databases">
        <authorList>
            <person name="Chiriac C."/>
            <person name="Salcher M."/>
            <person name="Ghai R."/>
            <person name="Kavagutti S V."/>
        </authorList>
    </citation>
    <scope>NUCLEOTIDE SEQUENCE</scope>
</reference>
<sequence>MTSAPMRVDRTERLLNLVLCLMAARRAVARADIHASVPGYGPISSGPAFERMFERDKDELRGMGIPVETVFDAHGDIEGYRIARDQYALPPLDFTSAELAVIALAAGVWDEAILGPSALTALRKIEAVQGEPPQAVDDSLVRVQVSAADAALLPLMAALRERRVVAFDYRGAAAATAARRRVDPWGVVSREGRWYLVAYDHDREASRVFRLSRIEGAVQVTAQEQTQPAEPNVDPLALIVQSEPEAAIRARVAIQAGAGAHLRRMADEPLDPFESVEANLTAPNPLHLIASLCSAGEHAVVLDPPDVRAQVVAQLQAVARRHAGPS</sequence>
<dbReference type="AlphaFoldDB" id="A0A6J6T5M4"/>
<dbReference type="InterPro" id="IPR051534">
    <property type="entry name" value="CBASS_pafABC_assoc_protein"/>
</dbReference>
<dbReference type="Pfam" id="PF25583">
    <property type="entry name" value="WCX"/>
    <property type="match status" value="1"/>
</dbReference>